<keyword evidence="1" id="KW-0812">Transmembrane</keyword>
<feature type="transmembrane region" description="Helical" evidence="1">
    <location>
        <begin position="419"/>
        <end position="448"/>
    </location>
</feature>
<protein>
    <submittedName>
        <fullName evidence="2">Uncharacterized protein</fullName>
    </submittedName>
</protein>
<keyword evidence="1" id="KW-0472">Membrane</keyword>
<gene>
    <name evidence="2" type="ORF">QN277_026932</name>
</gene>
<keyword evidence="3" id="KW-1185">Reference proteome</keyword>
<organism evidence="2 3">
    <name type="scientific">Acacia crassicarpa</name>
    <name type="common">northern wattle</name>
    <dbReference type="NCBI Taxonomy" id="499986"/>
    <lineage>
        <taxon>Eukaryota</taxon>
        <taxon>Viridiplantae</taxon>
        <taxon>Streptophyta</taxon>
        <taxon>Embryophyta</taxon>
        <taxon>Tracheophyta</taxon>
        <taxon>Spermatophyta</taxon>
        <taxon>Magnoliopsida</taxon>
        <taxon>eudicotyledons</taxon>
        <taxon>Gunneridae</taxon>
        <taxon>Pentapetalae</taxon>
        <taxon>rosids</taxon>
        <taxon>fabids</taxon>
        <taxon>Fabales</taxon>
        <taxon>Fabaceae</taxon>
        <taxon>Caesalpinioideae</taxon>
        <taxon>mimosoid clade</taxon>
        <taxon>Acacieae</taxon>
        <taxon>Acacia</taxon>
    </lineage>
</organism>
<accession>A0AAE1J8Q1</accession>
<dbReference type="PANTHER" id="PTHR31170:SF25">
    <property type="entry name" value="BNAA09G04570D PROTEIN"/>
    <property type="match status" value="1"/>
</dbReference>
<dbReference type="EMBL" id="JAWXYG010000008">
    <property type="protein sequence ID" value="KAK4265947.1"/>
    <property type="molecule type" value="Genomic_DNA"/>
</dbReference>
<evidence type="ECO:0000313" key="2">
    <source>
        <dbReference type="EMBL" id="KAK4265947.1"/>
    </source>
</evidence>
<keyword evidence="1" id="KW-1133">Transmembrane helix</keyword>
<reference evidence="2" key="1">
    <citation type="submission" date="2023-10" db="EMBL/GenBank/DDBJ databases">
        <title>Chromosome-level genome of the transformable northern wattle, Acacia crassicarpa.</title>
        <authorList>
            <person name="Massaro I."/>
            <person name="Sinha N.R."/>
            <person name="Poethig S."/>
            <person name="Leichty A.R."/>
        </authorList>
    </citation>
    <scope>NUCLEOTIDE SEQUENCE</scope>
    <source>
        <strain evidence="2">Acra3RX</strain>
        <tissue evidence="2">Leaf</tissue>
    </source>
</reference>
<dbReference type="Pfam" id="PF03140">
    <property type="entry name" value="DUF247"/>
    <property type="match status" value="1"/>
</dbReference>
<proteinExistence type="predicted"/>
<name>A0AAE1J8Q1_9FABA</name>
<dbReference type="PANTHER" id="PTHR31170">
    <property type="entry name" value="BNAC04G53230D PROTEIN"/>
    <property type="match status" value="1"/>
</dbReference>
<dbReference type="AlphaFoldDB" id="A0AAE1J8Q1"/>
<evidence type="ECO:0000256" key="1">
    <source>
        <dbReference type="SAM" id="Phobius"/>
    </source>
</evidence>
<dbReference type="Proteomes" id="UP001293593">
    <property type="component" value="Unassembled WGS sequence"/>
</dbReference>
<evidence type="ECO:0000313" key="3">
    <source>
        <dbReference type="Proteomes" id="UP001293593"/>
    </source>
</evidence>
<dbReference type="InterPro" id="IPR004158">
    <property type="entry name" value="DUF247_pln"/>
</dbReference>
<comment type="caution">
    <text evidence="2">The sequence shown here is derived from an EMBL/GenBank/DDBJ whole genome shotgun (WGS) entry which is preliminary data.</text>
</comment>
<sequence>MGEAVDINKGYNHITVDVKILSDDSLVTSLGDKLKNLSPLPTECSISRVPVHLRERNEKAFTPREISIGPLHHNNDNLKHMHPHKLRLLKHFLSRAKLSLHDCVQLLKMKEVYLRNCYADPIEFDSDRFTEIILVDSAFILELFFRNISSDDNNNQLQDPYDHFFGGPRKLRFIKTDMLLLENQVPFFIIEDLLSLTKSDIIPIKNDVRRSAIMLTYEFFKWKLNLLDMDNFNIEEKVGELQIQHFVDFARICYVPREFPCKNKLKCMSMPRATKLHEAGVKFKVMNKGNPFDIRFKDGVLEISRLRLKDATEILLRNLIAYERCHLHDNYVNDYVFILDRLIETAGDVELLMHYGIIESKLSGTQEVASTINRLSPGTTMARRRFYFSDLWENVNDYYRVPWHKWRVTLKEDYFKNPWAIISVTAAVVLLLLTIVQTFYTVISFFFWSNLYSHILLSKLAKYV</sequence>